<keyword evidence="2" id="KW-1185">Reference proteome</keyword>
<dbReference type="EMBL" id="JYNV01000272">
    <property type="protein sequence ID" value="KZM20697.1"/>
    <property type="molecule type" value="Genomic_DNA"/>
</dbReference>
<dbReference type="SUPFAM" id="SSF88713">
    <property type="entry name" value="Glycoside hydrolase/deacetylase"/>
    <property type="match status" value="1"/>
</dbReference>
<protein>
    <submittedName>
        <fullName evidence="1">Hydrolase</fullName>
    </submittedName>
</protein>
<dbReference type="PANTHER" id="PTHR47561">
    <property type="entry name" value="POLYSACCHARIDE DEACETYLASE FAMILY PROTEIN (AFU_ORTHOLOGUE AFUA_6G05030)"/>
    <property type="match status" value="1"/>
</dbReference>
<comment type="caution">
    <text evidence="1">The sequence shown here is derived from an EMBL/GenBank/DDBJ whole genome shotgun (WGS) entry which is preliminary data.</text>
</comment>
<reference evidence="1 2" key="1">
    <citation type="journal article" date="2016" name="Sci. Rep.">
        <title>Draft genome sequencing and secretome analysis of fungal phytopathogen Ascochyta rabiei provides insight into the necrotrophic effector repertoire.</title>
        <authorList>
            <person name="Verma S."/>
            <person name="Gazara R.K."/>
            <person name="Nizam S."/>
            <person name="Parween S."/>
            <person name="Chattopadhyay D."/>
            <person name="Verma P.K."/>
        </authorList>
    </citation>
    <scope>NUCLEOTIDE SEQUENCE [LARGE SCALE GENOMIC DNA]</scope>
    <source>
        <strain evidence="1 2">ArDII</strain>
    </source>
</reference>
<dbReference type="AlphaFoldDB" id="A0A162ZMI0"/>
<evidence type="ECO:0000313" key="1">
    <source>
        <dbReference type="EMBL" id="KZM20697.1"/>
    </source>
</evidence>
<sequence length="395" mass="44682">MARIKAVAPVWVDTKLIEGRLDDPKEMWREAQANVPLKKVAQPTDVARAAVRGRDEGRIVWSEEDITQSQKPISAAATSLSSGSLPTESSGAQSTLLLPITRSRPKIRILLSANFDAVSGWLGTGQRPDNNLADYSSGFFSAHVGVHRLLRLFKKLEVQDKLTIAQEREVLEHCITLCQKLNGRRPVGYRSPLYQLRESTVELLEEFSFLYNSSLSHHDSKPYYLPNLPPTKAPTYEAEASAKDWMKPLLKPSPPTLKTLIKIPSNWYAEDMTPMQFWPHSPNSQGFVDARVVENMWKDRFEWIRTEVDCMSESDVMVFPLVLHPDMSGMAHVIGMIERIITYLKGWGMKWSSIHSKLLRKSGRGRTRLSDKVARTVQLKIRLGGYSRTALSARQ</sequence>
<dbReference type="Gene3D" id="3.40.50.720">
    <property type="entry name" value="NAD(P)-binding Rossmann-like Domain"/>
    <property type="match status" value="1"/>
</dbReference>
<dbReference type="PANTHER" id="PTHR47561:SF2">
    <property type="entry name" value="HYPOTHETICAL POLYSACCHARIDE DEACETYLASE (EUROFUNG)"/>
    <property type="match status" value="1"/>
</dbReference>
<keyword evidence="1" id="KW-0378">Hydrolase</keyword>
<gene>
    <name evidence="1" type="ORF">ST47_g8182</name>
</gene>
<organism evidence="1 2">
    <name type="scientific">Didymella rabiei</name>
    <name type="common">Chickpea ascochyta blight fungus</name>
    <name type="synonym">Mycosphaerella rabiei</name>
    <dbReference type="NCBI Taxonomy" id="5454"/>
    <lineage>
        <taxon>Eukaryota</taxon>
        <taxon>Fungi</taxon>
        <taxon>Dikarya</taxon>
        <taxon>Ascomycota</taxon>
        <taxon>Pezizomycotina</taxon>
        <taxon>Dothideomycetes</taxon>
        <taxon>Pleosporomycetidae</taxon>
        <taxon>Pleosporales</taxon>
        <taxon>Pleosporineae</taxon>
        <taxon>Didymellaceae</taxon>
        <taxon>Ascochyta</taxon>
    </lineage>
</organism>
<accession>A0A162ZMI0</accession>
<dbReference type="GO" id="GO:0005975">
    <property type="term" value="P:carbohydrate metabolic process"/>
    <property type="evidence" value="ECO:0007669"/>
    <property type="project" value="InterPro"/>
</dbReference>
<dbReference type="Proteomes" id="UP000076837">
    <property type="component" value="Unassembled WGS sequence"/>
</dbReference>
<dbReference type="InterPro" id="IPR011330">
    <property type="entry name" value="Glyco_hydro/deAcase_b/a-brl"/>
</dbReference>
<name>A0A162ZMI0_DIDRA</name>
<evidence type="ECO:0000313" key="2">
    <source>
        <dbReference type="Proteomes" id="UP000076837"/>
    </source>
</evidence>
<dbReference type="GO" id="GO:0016787">
    <property type="term" value="F:hydrolase activity"/>
    <property type="evidence" value="ECO:0007669"/>
    <property type="project" value="UniProtKB-KW"/>
</dbReference>
<dbReference type="Gene3D" id="3.20.20.370">
    <property type="entry name" value="Glycoside hydrolase/deacetylase"/>
    <property type="match status" value="1"/>
</dbReference>
<proteinExistence type="predicted"/>